<evidence type="ECO:0000256" key="1">
    <source>
        <dbReference type="ARBA" id="ARBA00004123"/>
    </source>
</evidence>
<dbReference type="InterPro" id="IPR015300">
    <property type="entry name" value="DNA-bd_pseudobarrel_sf"/>
</dbReference>
<dbReference type="PROSITE" id="PS50863">
    <property type="entry name" value="B3"/>
    <property type="match status" value="1"/>
</dbReference>
<feature type="domain" description="TF-B3" evidence="7">
    <location>
        <begin position="30"/>
        <end position="123"/>
    </location>
</feature>
<evidence type="ECO:0000313" key="8">
    <source>
        <dbReference type="EMBL" id="JAE32831.1"/>
    </source>
</evidence>
<dbReference type="InterPro" id="IPR044837">
    <property type="entry name" value="REM16-like"/>
</dbReference>
<keyword evidence="4" id="KW-0804">Transcription</keyword>
<dbReference type="EMBL" id="GBRH01165065">
    <property type="protein sequence ID" value="JAE32831.1"/>
    <property type="molecule type" value="Transcribed_RNA"/>
</dbReference>
<keyword evidence="3" id="KW-0238">DNA-binding</keyword>
<keyword evidence="5" id="KW-0539">Nucleus</keyword>
<dbReference type="PANTHER" id="PTHR31391">
    <property type="entry name" value="B3 DOMAIN-CONTAINING PROTEIN OS11G0197600-RELATED"/>
    <property type="match status" value="1"/>
</dbReference>
<organism evidence="8">
    <name type="scientific">Arundo donax</name>
    <name type="common">Giant reed</name>
    <name type="synonym">Donax arundinaceus</name>
    <dbReference type="NCBI Taxonomy" id="35708"/>
    <lineage>
        <taxon>Eukaryota</taxon>
        <taxon>Viridiplantae</taxon>
        <taxon>Streptophyta</taxon>
        <taxon>Embryophyta</taxon>
        <taxon>Tracheophyta</taxon>
        <taxon>Spermatophyta</taxon>
        <taxon>Magnoliopsida</taxon>
        <taxon>Liliopsida</taxon>
        <taxon>Poales</taxon>
        <taxon>Poaceae</taxon>
        <taxon>PACMAD clade</taxon>
        <taxon>Arundinoideae</taxon>
        <taxon>Arundineae</taxon>
        <taxon>Arundo</taxon>
    </lineage>
</organism>
<evidence type="ECO:0000256" key="3">
    <source>
        <dbReference type="ARBA" id="ARBA00023125"/>
    </source>
</evidence>
<dbReference type="InterPro" id="IPR003340">
    <property type="entry name" value="B3_DNA-bd"/>
</dbReference>
<keyword evidence="2" id="KW-0805">Transcription regulation</keyword>
<evidence type="ECO:0000256" key="6">
    <source>
        <dbReference type="SAM" id="MobiDB-lite"/>
    </source>
</evidence>
<reference evidence="8" key="1">
    <citation type="submission" date="2014-09" db="EMBL/GenBank/DDBJ databases">
        <authorList>
            <person name="Magalhaes I.L.F."/>
            <person name="Oliveira U."/>
            <person name="Santos F.R."/>
            <person name="Vidigal T.H.D.A."/>
            <person name="Brescovit A.D."/>
            <person name="Santos A.J."/>
        </authorList>
    </citation>
    <scope>NUCLEOTIDE SEQUENCE</scope>
    <source>
        <tissue evidence="8">Shoot tissue taken approximately 20 cm above the soil surface</tissue>
    </source>
</reference>
<evidence type="ECO:0000259" key="7">
    <source>
        <dbReference type="PROSITE" id="PS50863"/>
    </source>
</evidence>
<dbReference type="CDD" id="cd10017">
    <property type="entry name" value="B3_DNA"/>
    <property type="match status" value="1"/>
</dbReference>
<evidence type="ECO:0000256" key="4">
    <source>
        <dbReference type="ARBA" id="ARBA00023163"/>
    </source>
</evidence>
<feature type="region of interest" description="Disordered" evidence="6">
    <location>
        <begin position="150"/>
        <end position="209"/>
    </location>
</feature>
<dbReference type="PANTHER" id="PTHR31391:SF23">
    <property type="entry name" value="B3 DOMAIN-CONTAINING PROTEIN OS03G0619800"/>
    <property type="match status" value="1"/>
</dbReference>
<sequence>MARSGGSRMKKPCDCCKRYMDHLDEKNKNMSFFLRRMTANYKHSMILPNRFLEHFSGKLSGTIKLESPNGSLYDVEVTKCHSNMVLRHGWEAFVDAHHIEENDSLLFRHIEKCCFEVLIFDSDGVEKLFSCAGIKNTPCFEERSVDSVDISSSSHHETTESSESGRFARSQKRNSCLRGKKIVATSSSSKESEDIPSENESFESDDLQQTPQGSATFYLVEVIYLKHKRRKYLLLSRKSNLK</sequence>
<dbReference type="Gene3D" id="2.40.330.10">
    <property type="entry name" value="DNA-binding pseudobarrel domain"/>
    <property type="match status" value="1"/>
</dbReference>
<dbReference type="SUPFAM" id="SSF101936">
    <property type="entry name" value="DNA-binding pseudobarrel domain"/>
    <property type="match status" value="1"/>
</dbReference>
<feature type="compositionally biased region" description="Acidic residues" evidence="6">
    <location>
        <begin position="194"/>
        <end position="206"/>
    </location>
</feature>
<comment type="subcellular location">
    <subcellularLocation>
        <location evidence="1">Nucleus</location>
    </subcellularLocation>
</comment>
<dbReference type="GO" id="GO:0003677">
    <property type="term" value="F:DNA binding"/>
    <property type="evidence" value="ECO:0007669"/>
    <property type="project" value="UniProtKB-KW"/>
</dbReference>
<dbReference type="Pfam" id="PF02362">
    <property type="entry name" value="B3"/>
    <property type="match status" value="1"/>
</dbReference>
<dbReference type="AlphaFoldDB" id="A0A0A9HD96"/>
<evidence type="ECO:0000256" key="5">
    <source>
        <dbReference type="ARBA" id="ARBA00023242"/>
    </source>
</evidence>
<protein>
    <recommendedName>
        <fullName evidence="7">TF-B3 domain-containing protein</fullName>
    </recommendedName>
</protein>
<accession>A0A0A9HD96</accession>
<proteinExistence type="predicted"/>
<evidence type="ECO:0000256" key="2">
    <source>
        <dbReference type="ARBA" id="ARBA00023015"/>
    </source>
</evidence>
<reference evidence="8" key="2">
    <citation type="journal article" date="2015" name="Data Brief">
        <title>Shoot transcriptome of the giant reed, Arundo donax.</title>
        <authorList>
            <person name="Barrero R.A."/>
            <person name="Guerrero F.D."/>
            <person name="Moolhuijzen P."/>
            <person name="Goolsby J.A."/>
            <person name="Tidwell J."/>
            <person name="Bellgard S.E."/>
            <person name="Bellgard M.I."/>
        </authorList>
    </citation>
    <scope>NUCLEOTIDE SEQUENCE</scope>
    <source>
        <tissue evidence="8">Shoot tissue taken approximately 20 cm above the soil surface</tissue>
    </source>
</reference>
<dbReference type="GO" id="GO:0005634">
    <property type="term" value="C:nucleus"/>
    <property type="evidence" value="ECO:0007669"/>
    <property type="project" value="UniProtKB-SubCell"/>
</dbReference>
<dbReference type="SMART" id="SM01019">
    <property type="entry name" value="B3"/>
    <property type="match status" value="1"/>
</dbReference>
<name>A0A0A9HD96_ARUDO</name>